<dbReference type="PROSITE" id="PS50801">
    <property type="entry name" value="STAS"/>
    <property type="match status" value="1"/>
</dbReference>
<comment type="caution">
    <text evidence="3">The sequence shown here is derived from an EMBL/GenBank/DDBJ whole genome shotgun (WGS) entry which is preliminary data.</text>
</comment>
<dbReference type="RefSeq" id="WP_101175853.1">
    <property type="nucleotide sequence ID" value="NZ_PISE01000010.1"/>
</dbReference>
<sequence length="281" mass="31370">MKDELAYIGNKVIESQYILSEKTLLLLNQFYIEEGLNIYTDSDREKNNKWNAKLFSIMGATLKGDIIEENGLVNWAKTTGETLVKNHIPLSVSLRSFSIFRNVIWHVFTEELEQKSFAAITMLDVGKLIDPLLDEMSAIIGQVYEEHNRNLMKIAYTALEELSVPVVPVAKETAIIPLIGEIDTDRSQLILEVALEEAAKLQVEYLILDISGVPIVDTMVADNLFKVVQALDLIGVKTIISGIRPEIAQTIISLGIDFHKITTCANLQTALSSIGLKRIIE</sequence>
<organism evidence="3 4">
    <name type="scientific">Niallia nealsonii</name>
    <dbReference type="NCBI Taxonomy" id="115979"/>
    <lineage>
        <taxon>Bacteria</taxon>
        <taxon>Bacillati</taxon>
        <taxon>Bacillota</taxon>
        <taxon>Bacilli</taxon>
        <taxon>Bacillales</taxon>
        <taxon>Bacillaceae</taxon>
        <taxon>Niallia</taxon>
    </lineage>
</organism>
<dbReference type="Pfam" id="PF01740">
    <property type="entry name" value="STAS"/>
    <property type="match status" value="1"/>
</dbReference>
<reference evidence="3 4" key="1">
    <citation type="journal article" date="2003" name="Int. J. Syst. Evol. Microbiol.">
        <title>Bacillus nealsonii sp. nov., isolated from a spacecraft-assembly facility, whose spores are gamma-radiation resistant.</title>
        <authorList>
            <person name="Venkateswaran K."/>
            <person name="Kempf M."/>
            <person name="Chen F."/>
            <person name="Satomi M."/>
            <person name="Nicholson W."/>
            <person name="Kern R."/>
        </authorList>
    </citation>
    <scope>NUCLEOTIDE SEQUENCE [LARGE SCALE GENOMIC DNA]</scope>
    <source>
        <strain evidence="3 4">FO-92</strain>
    </source>
</reference>
<dbReference type="AlphaFoldDB" id="A0A2N0Z5P8"/>
<evidence type="ECO:0000313" key="4">
    <source>
        <dbReference type="Proteomes" id="UP000233375"/>
    </source>
</evidence>
<feature type="domain" description="STAS" evidence="2">
    <location>
        <begin position="163"/>
        <end position="274"/>
    </location>
</feature>
<dbReference type="PANTHER" id="PTHR33745">
    <property type="entry name" value="RSBT ANTAGONIST PROTEIN RSBS-RELATED"/>
    <property type="match status" value="1"/>
</dbReference>
<keyword evidence="1" id="KW-0597">Phosphoprotein</keyword>
<dbReference type="PANTHER" id="PTHR33745:SF3">
    <property type="entry name" value="RSBT CO-ANTAGONIST PROTEIN RSBRC"/>
    <property type="match status" value="1"/>
</dbReference>
<dbReference type="Gene3D" id="3.30.750.24">
    <property type="entry name" value="STAS domain"/>
    <property type="match status" value="1"/>
</dbReference>
<protein>
    <submittedName>
        <fullName evidence="3">Modulator protein</fullName>
    </submittedName>
</protein>
<dbReference type="InterPro" id="IPR051932">
    <property type="entry name" value="Bact_StressResp_Reg"/>
</dbReference>
<dbReference type="CDD" id="cd07041">
    <property type="entry name" value="STAS_RsbR_RsbS_like"/>
    <property type="match status" value="1"/>
</dbReference>
<dbReference type="InterPro" id="IPR036513">
    <property type="entry name" value="STAS_dom_sf"/>
</dbReference>
<evidence type="ECO:0000256" key="1">
    <source>
        <dbReference type="ARBA" id="ARBA00022553"/>
    </source>
</evidence>
<gene>
    <name evidence="3" type="ORF">CWS01_04485</name>
</gene>
<accession>A0A2N0Z5P8</accession>
<dbReference type="Proteomes" id="UP000233375">
    <property type="component" value="Unassembled WGS sequence"/>
</dbReference>
<dbReference type="EMBL" id="PISE01000010">
    <property type="protein sequence ID" value="PKG24823.1"/>
    <property type="molecule type" value="Genomic_DNA"/>
</dbReference>
<dbReference type="SUPFAM" id="SSF52091">
    <property type="entry name" value="SpoIIaa-like"/>
    <property type="match status" value="1"/>
</dbReference>
<dbReference type="OrthoDB" id="9800154at2"/>
<name>A0A2N0Z5P8_9BACI</name>
<evidence type="ECO:0000259" key="2">
    <source>
        <dbReference type="PROSITE" id="PS50801"/>
    </source>
</evidence>
<keyword evidence="4" id="KW-1185">Reference proteome</keyword>
<proteinExistence type="predicted"/>
<dbReference type="InterPro" id="IPR002645">
    <property type="entry name" value="STAS_dom"/>
</dbReference>
<evidence type="ECO:0000313" key="3">
    <source>
        <dbReference type="EMBL" id="PKG24823.1"/>
    </source>
</evidence>